<keyword evidence="2" id="KW-1185">Reference proteome</keyword>
<sequence>MVVFEIGSIRAAQKAAGVAELMWQRSEYNLDSSLANLIYAKHNKLFEFHLFENYAIMRMSMGGFRFGDGTYVVEYSGQKVARKGSHHAEIGKLWYTVDMENFLETLKVTHKGKLRILKYAFRVVEGMTLQRRALLCSLYEPLPLREGSTMSH</sequence>
<reference evidence="1" key="1">
    <citation type="submission" date="2022-07" db="EMBL/GenBank/DDBJ databases">
        <title>Genome Sequence of Lecanicillium saksenae.</title>
        <authorList>
            <person name="Buettner E."/>
        </authorList>
    </citation>
    <scope>NUCLEOTIDE SEQUENCE</scope>
    <source>
        <strain evidence="1">VT-O1</strain>
    </source>
</reference>
<dbReference type="EMBL" id="JANAKD010001165">
    <property type="protein sequence ID" value="KAJ3482557.1"/>
    <property type="molecule type" value="Genomic_DNA"/>
</dbReference>
<accession>A0ACC1QM39</accession>
<dbReference type="Proteomes" id="UP001148737">
    <property type="component" value="Unassembled WGS sequence"/>
</dbReference>
<evidence type="ECO:0000313" key="2">
    <source>
        <dbReference type="Proteomes" id="UP001148737"/>
    </source>
</evidence>
<evidence type="ECO:0000313" key="1">
    <source>
        <dbReference type="EMBL" id="KAJ3482557.1"/>
    </source>
</evidence>
<organism evidence="1 2">
    <name type="scientific">Lecanicillium saksenae</name>
    <dbReference type="NCBI Taxonomy" id="468837"/>
    <lineage>
        <taxon>Eukaryota</taxon>
        <taxon>Fungi</taxon>
        <taxon>Dikarya</taxon>
        <taxon>Ascomycota</taxon>
        <taxon>Pezizomycotina</taxon>
        <taxon>Sordariomycetes</taxon>
        <taxon>Hypocreomycetidae</taxon>
        <taxon>Hypocreales</taxon>
        <taxon>Cordycipitaceae</taxon>
        <taxon>Lecanicillium</taxon>
    </lineage>
</organism>
<comment type="caution">
    <text evidence="1">The sequence shown here is derived from an EMBL/GenBank/DDBJ whole genome shotgun (WGS) entry which is preliminary data.</text>
</comment>
<gene>
    <name evidence="1" type="ORF">NLG97_g7535</name>
</gene>
<name>A0ACC1QM39_9HYPO</name>
<proteinExistence type="predicted"/>
<protein>
    <submittedName>
        <fullName evidence="1">Uncharacterized protein</fullName>
    </submittedName>
</protein>